<evidence type="ECO:0000313" key="5">
    <source>
        <dbReference type="EMBL" id="MDG0817165.1"/>
    </source>
</evidence>
<evidence type="ECO:0000313" key="6">
    <source>
        <dbReference type="Proteomes" id="UP001152321"/>
    </source>
</evidence>
<keyword evidence="6" id="KW-1185">Reference proteome</keyword>
<evidence type="ECO:0000256" key="2">
    <source>
        <dbReference type="ARBA" id="ARBA00022801"/>
    </source>
</evidence>
<dbReference type="RefSeq" id="WP_277578640.1">
    <property type="nucleotide sequence ID" value="NZ_JANRMI010000003.1"/>
</dbReference>
<keyword evidence="2" id="KW-0378">Hydrolase</keyword>
<sequence length="363" mass="40368">MSEKTAENASKNPASQAPKFDPTTTISAEFGIFGIPMTEEESKVVLVPVPWEVTTSYGEGASRGPQIIRAASEQIDLFDIEVGKAYEVGYHMRDLSEDLCNMNDKFKGVAQELIGMRTNMSTDTAKMNSLAAQVNEACEEMSQWVYDQCSDVLKKGKLLGLVGGDHSTPLGAIRAVSDKFKGEFGVLHIDAHADLRKAYQGFKQSHASIMYNVMTDAKKPQKLVQVGIRDFCEEEYDFSESRKDIKTFYDLELKRRLLKGETWEKVCQDIIKELPQNVYISFDIDGLDPAFCPHTGTPVPGGLSVDQVFFLFREVHASGRKIIAFDLNEVSTGGLDESEVEWDGNVGARILYKMCGWLVKSNA</sequence>
<dbReference type="CDD" id="cd11593">
    <property type="entry name" value="Agmatinase-like_2"/>
    <property type="match status" value="1"/>
</dbReference>
<comment type="caution">
    <text evidence="5">The sequence shown here is derived from an EMBL/GenBank/DDBJ whole genome shotgun (WGS) entry which is preliminary data.</text>
</comment>
<evidence type="ECO:0000256" key="3">
    <source>
        <dbReference type="PROSITE-ProRule" id="PRU00742"/>
    </source>
</evidence>
<evidence type="ECO:0000256" key="4">
    <source>
        <dbReference type="SAM" id="MobiDB-lite"/>
    </source>
</evidence>
<evidence type="ECO:0000256" key="1">
    <source>
        <dbReference type="ARBA" id="ARBA00022723"/>
    </source>
</evidence>
<dbReference type="InterPro" id="IPR006035">
    <property type="entry name" value="Ureohydrolase"/>
</dbReference>
<feature type="region of interest" description="Disordered" evidence="4">
    <location>
        <begin position="1"/>
        <end position="22"/>
    </location>
</feature>
<accession>A0ABT6DJW6</accession>
<dbReference type="EMBL" id="JANRMI010000003">
    <property type="protein sequence ID" value="MDG0817165.1"/>
    <property type="molecule type" value="Genomic_DNA"/>
</dbReference>
<dbReference type="SUPFAM" id="SSF52768">
    <property type="entry name" value="Arginase/deacetylase"/>
    <property type="match status" value="1"/>
</dbReference>
<name>A0ABT6DJW6_9BACT</name>
<dbReference type="PANTHER" id="PTHR11358:SF26">
    <property type="entry name" value="GUANIDINO ACID HYDROLASE, MITOCHONDRIAL"/>
    <property type="match status" value="1"/>
</dbReference>
<dbReference type="InterPro" id="IPR023696">
    <property type="entry name" value="Ureohydrolase_dom_sf"/>
</dbReference>
<gene>
    <name evidence="5" type="ORF">NWE73_12360</name>
</gene>
<dbReference type="Proteomes" id="UP001152321">
    <property type="component" value="Unassembled WGS sequence"/>
</dbReference>
<dbReference type="PRINTS" id="PR00116">
    <property type="entry name" value="ARGINASE"/>
</dbReference>
<dbReference type="Pfam" id="PF00491">
    <property type="entry name" value="Arginase"/>
    <property type="match status" value="1"/>
</dbReference>
<reference evidence="5" key="1">
    <citation type="submission" date="2022-08" db="EMBL/GenBank/DDBJ databases">
        <title>Novel Bdellovibrio Species Isolated from Svalbard: Designation Bdellovibrio svalbardensis.</title>
        <authorList>
            <person name="Mitchell R.J."/>
            <person name="Choi S.Y."/>
        </authorList>
    </citation>
    <scope>NUCLEOTIDE SEQUENCE</scope>
    <source>
        <strain evidence="5">PAP01</strain>
    </source>
</reference>
<dbReference type="Gene3D" id="3.40.800.10">
    <property type="entry name" value="Ureohydrolase domain"/>
    <property type="match status" value="1"/>
</dbReference>
<organism evidence="5 6">
    <name type="scientific">Bdellovibrio svalbardensis</name>
    <dbReference type="NCBI Taxonomy" id="2972972"/>
    <lineage>
        <taxon>Bacteria</taxon>
        <taxon>Pseudomonadati</taxon>
        <taxon>Bdellovibrionota</taxon>
        <taxon>Bdellovibrionia</taxon>
        <taxon>Bdellovibrionales</taxon>
        <taxon>Pseudobdellovibrionaceae</taxon>
        <taxon>Bdellovibrio</taxon>
    </lineage>
</organism>
<proteinExistence type="inferred from homology"/>
<dbReference type="PROSITE" id="PS51409">
    <property type="entry name" value="ARGINASE_2"/>
    <property type="match status" value="1"/>
</dbReference>
<keyword evidence="1" id="KW-0479">Metal-binding</keyword>
<comment type="similarity">
    <text evidence="3">Belongs to the arginase family.</text>
</comment>
<dbReference type="PANTHER" id="PTHR11358">
    <property type="entry name" value="ARGINASE/AGMATINASE"/>
    <property type="match status" value="1"/>
</dbReference>
<dbReference type="PIRSF" id="PIRSF036979">
    <property type="entry name" value="Arginase"/>
    <property type="match status" value="1"/>
</dbReference>
<protein>
    <submittedName>
        <fullName evidence="5">Agmatinase family protein</fullName>
    </submittedName>
</protein>